<dbReference type="FunFam" id="3.40.50.300:FF:000842">
    <property type="entry name" value="ATP-dependent RNA helicase DRS1"/>
    <property type="match status" value="1"/>
</dbReference>
<keyword evidence="6 12" id="KW-0347">Helicase</keyword>
<reference evidence="19" key="1">
    <citation type="submission" date="2025-08" db="UniProtKB">
        <authorList>
            <consortium name="RefSeq"/>
        </authorList>
    </citation>
    <scope>IDENTIFICATION</scope>
    <source>
        <tissue evidence="19">Entire body</tissue>
    </source>
</reference>
<feature type="short sequence motif" description="Q motif" evidence="11">
    <location>
        <begin position="161"/>
        <end position="189"/>
    </location>
</feature>
<dbReference type="InterPro" id="IPR014001">
    <property type="entry name" value="Helicase_ATP-bd"/>
</dbReference>
<dbReference type="GO" id="GO:0003724">
    <property type="term" value="F:RNA helicase activity"/>
    <property type="evidence" value="ECO:0007669"/>
    <property type="project" value="UniProtKB-EC"/>
</dbReference>
<feature type="compositionally biased region" description="Basic residues" evidence="14">
    <location>
        <begin position="702"/>
        <end position="732"/>
    </location>
</feature>
<keyword evidence="5 12" id="KW-0378">Hydrolase</keyword>
<accession>A0A7F5RCZ6</accession>
<comment type="catalytic activity">
    <reaction evidence="10">
        <text>ATP + H2O = ADP + phosphate + H(+)</text>
        <dbReference type="Rhea" id="RHEA:13065"/>
        <dbReference type="ChEBI" id="CHEBI:15377"/>
        <dbReference type="ChEBI" id="CHEBI:15378"/>
        <dbReference type="ChEBI" id="CHEBI:30616"/>
        <dbReference type="ChEBI" id="CHEBI:43474"/>
        <dbReference type="ChEBI" id="CHEBI:456216"/>
        <dbReference type="EC" id="3.6.4.13"/>
    </reaction>
</comment>
<comment type="subcellular location">
    <subcellularLocation>
        <location evidence="1">Nucleus</location>
        <location evidence="1">Nucleolus</location>
    </subcellularLocation>
</comment>
<dbReference type="Pfam" id="PF00271">
    <property type="entry name" value="Helicase_C"/>
    <property type="match status" value="1"/>
</dbReference>
<dbReference type="PROSITE" id="PS51195">
    <property type="entry name" value="Q_MOTIF"/>
    <property type="match status" value="1"/>
</dbReference>
<comment type="similarity">
    <text evidence="9">Belongs to the DEAD box helicase family. DDX27/DRS1 subfamily.</text>
</comment>
<organism evidence="18 19">
    <name type="scientific">Agrilus planipennis</name>
    <name type="common">Emerald ash borer</name>
    <name type="synonym">Agrilus marcopoli</name>
    <dbReference type="NCBI Taxonomy" id="224129"/>
    <lineage>
        <taxon>Eukaryota</taxon>
        <taxon>Metazoa</taxon>
        <taxon>Ecdysozoa</taxon>
        <taxon>Arthropoda</taxon>
        <taxon>Hexapoda</taxon>
        <taxon>Insecta</taxon>
        <taxon>Pterygota</taxon>
        <taxon>Neoptera</taxon>
        <taxon>Endopterygota</taxon>
        <taxon>Coleoptera</taxon>
        <taxon>Polyphaga</taxon>
        <taxon>Elateriformia</taxon>
        <taxon>Buprestoidea</taxon>
        <taxon>Buprestidae</taxon>
        <taxon>Agrilinae</taxon>
        <taxon>Agrilus</taxon>
    </lineage>
</organism>
<evidence type="ECO:0000256" key="3">
    <source>
        <dbReference type="ARBA" id="ARBA00022517"/>
    </source>
</evidence>
<dbReference type="GeneID" id="112905501"/>
<dbReference type="GO" id="GO:0005829">
    <property type="term" value="C:cytosol"/>
    <property type="evidence" value="ECO:0007669"/>
    <property type="project" value="TreeGrafter"/>
</dbReference>
<dbReference type="GO" id="GO:0003676">
    <property type="term" value="F:nucleic acid binding"/>
    <property type="evidence" value="ECO:0007669"/>
    <property type="project" value="InterPro"/>
</dbReference>
<dbReference type="EC" id="3.6.4.13" evidence="2"/>
<evidence type="ECO:0000256" key="6">
    <source>
        <dbReference type="ARBA" id="ARBA00022806"/>
    </source>
</evidence>
<keyword evidence="13" id="KW-0175">Coiled coil</keyword>
<dbReference type="GO" id="GO:0010468">
    <property type="term" value="P:regulation of gene expression"/>
    <property type="evidence" value="ECO:0007669"/>
    <property type="project" value="UniProtKB-ARBA"/>
</dbReference>
<dbReference type="PROSITE" id="PS51194">
    <property type="entry name" value="HELICASE_CTER"/>
    <property type="match status" value="1"/>
</dbReference>
<evidence type="ECO:0000256" key="5">
    <source>
        <dbReference type="ARBA" id="ARBA00022801"/>
    </source>
</evidence>
<sequence length="732" mass="83733">MTLNEMEFASRTIRTIDEGEEVENYSESSDEEVDFQPSKQKNKKRADFDTEFKFGDTNEDYNKDTWNDLGKYVKRKGSLKTDDRIKKVRANIKSSNGECEAENDIGKGTEKDDISFMNISDDELKNDNIKTKEKKGKKRKKDRIDQEEEFFEEVTKSSGDVSFYQMNLSRPLLKAITDMNFVNPTPIQAATVPVALMGRDICGCAATGTGKTAAYMLPTLERLMYRPAGEAPVTRVLVLVPTRELGVQVYQVTRQLSQHINLEIGLSVGGLDLKTQENVLRKNPDIIIATPGRLIDHIYSTPNFTLDSIEILILDEADRMLDEYFAEQMKEIINKCSRTHQTMLFSATMTDAVQDLASVSLKKPVKIFVDSNKQVAFNLRQEFVRIRANKETDREPILAALVCRTFHTNCMVFVQTKKQARRLHILLGLLGIRVGELHGNLTQPQRLEALEKFKKKEVDVLVATDVAARGLDIAGVETVINFVMPATLEHYIHRVGRTARAGRVGISVSLAGEKERKIVKDVVKKAKRPVKSRVIPSEIIDKYRTKLEKLEPEIERILQEEYEARLLAKTENQFNKVQNMMKGEKQEKRPWFQTQREKKNEKERLALVPANTTAKTINKGNRKKRKIVGENPEERINNEVNKVALLQARLSKRKSKPKKIRTCDNTQSLHQQSKKKKASNFTTDICDVSKKNTKMLRYEVKKHNKEKNRKQVNKQKGKAFGKPKAKKQKSKF</sequence>
<feature type="domain" description="Helicase C-terminal" evidence="16">
    <location>
        <begin position="378"/>
        <end position="543"/>
    </location>
</feature>
<dbReference type="Gene3D" id="3.40.50.300">
    <property type="entry name" value="P-loop containing nucleotide triphosphate hydrolases"/>
    <property type="match status" value="2"/>
</dbReference>
<dbReference type="CDD" id="cd18787">
    <property type="entry name" value="SF2_C_DEAD"/>
    <property type="match status" value="1"/>
</dbReference>
<proteinExistence type="inferred from homology"/>
<evidence type="ECO:0000256" key="14">
    <source>
        <dbReference type="SAM" id="MobiDB-lite"/>
    </source>
</evidence>
<dbReference type="KEGG" id="apln:112905501"/>
<keyword evidence="4 12" id="KW-0547">Nucleotide-binding</keyword>
<gene>
    <name evidence="19" type="primary">LOC112905501</name>
</gene>
<dbReference type="RefSeq" id="XP_025833849.1">
    <property type="nucleotide sequence ID" value="XM_025978064.1"/>
</dbReference>
<name>A0A7F5RCZ6_AGRPL</name>
<dbReference type="InterPro" id="IPR014014">
    <property type="entry name" value="RNA_helicase_DEAD_Q_motif"/>
</dbReference>
<dbReference type="GO" id="GO:0016787">
    <property type="term" value="F:hydrolase activity"/>
    <property type="evidence" value="ECO:0007669"/>
    <property type="project" value="UniProtKB-KW"/>
</dbReference>
<feature type="compositionally biased region" description="Acidic residues" evidence="14">
    <location>
        <begin position="18"/>
        <end position="34"/>
    </location>
</feature>
<dbReference type="InterPro" id="IPR001650">
    <property type="entry name" value="Helicase_C-like"/>
</dbReference>
<evidence type="ECO:0000256" key="10">
    <source>
        <dbReference type="ARBA" id="ARBA00047984"/>
    </source>
</evidence>
<evidence type="ECO:0000313" key="19">
    <source>
        <dbReference type="RefSeq" id="XP_025833849.1"/>
    </source>
</evidence>
<dbReference type="InterPro" id="IPR050079">
    <property type="entry name" value="DEAD_box_RNA_helicase"/>
</dbReference>
<dbReference type="PANTHER" id="PTHR47959">
    <property type="entry name" value="ATP-DEPENDENT RNA HELICASE RHLE-RELATED"/>
    <property type="match status" value="1"/>
</dbReference>
<evidence type="ECO:0000256" key="8">
    <source>
        <dbReference type="ARBA" id="ARBA00023242"/>
    </source>
</evidence>
<dbReference type="InterPro" id="IPR011545">
    <property type="entry name" value="DEAD/DEAH_box_helicase_dom"/>
</dbReference>
<dbReference type="OrthoDB" id="10259843at2759"/>
<evidence type="ECO:0000256" key="1">
    <source>
        <dbReference type="ARBA" id="ARBA00004604"/>
    </source>
</evidence>
<evidence type="ECO:0000256" key="4">
    <source>
        <dbReference type="ARBA" id="ARBA00022741"/>
    </source>
</evidence>
<dbReference type="FunCoup" id="A0A7F5RCZ6">
    <property type="interactions" value="1520"/>
</dbReference>
<dbReference type="PROSITE" id="PS51192">
    <property type="entry name" value="HELICASE_ATP_BIND_1"/>
    <property type="match status" value="1"/>
</dbReference>
<feature type="domain" description="Helicase ATP-binding" evidence="15">
    <location>
        <begin position="192"/>
        <end position="367"/>
    </location>
</feature>
<keyword evidence="7 12" id="KW-0067">ATP-binding</keyword>
<keyword evidence="3" id="KW-0690">Ribosome biogenesis</keyword>
<evidence type="ECO:0000256" key="12">
    <source>
        <dbReference type="RuleBase" id="RU000492"/>
    </source>
</evidence>
<evidence type="ECO:0000256" key="11">
    <source>
        <dbReference type="PROSITE-ProRule" id="PRU00552"/>
    </source>
</evidence>
<dbReference type="CDD" id="cd17947">
    <property type="entry name" value="DEADc_DDX27"/>
    <property type="match status" value="1"/>
</dbReference>
<feature type="coiled-coil region" evidence="13">
    <location>
        <begin position="540"/>
        <end position="587"/>
    </location>
</feature>
<keyword evidence="8" id="KW-0539">Nucleus</keyword>
<feature type="region of interest" description="Disordered" evidence="14">
    <location>
        <begin position="652"/>
        <end position="677"/>
    </location>
</feature>
<dbReference type="SMART" id="SM00487">
    <property type="entry name" value="DEXDc"/>
    <property type="match status" value="1"/>
</dbReference>
<dbReference type="InterPro" id="IPR000629">
    <property type="entry name" value="RNA-helicase_DEAD-box_CS"/>
</dbReference>
<dbReference type="Proteomes" id="UP000192223">
    <property type="component" value="Unplaced"/>
</dbReference>
<evidence type="ECO:0000256" key="13">
    <source>
        <dbReference type="SAM" id="Coils"/>
    </source>
</evidence>
<feature type="region of interest" description="Disordered" evidence="14">
    <location>
        <begin position="699"/>
        <end position="732"/>
    </location>
</feature>
<dbReference type="InterPro" id="IPR027417">
    <property type="entry name" value="P-loop_NTPase"/>
</dbReference>
<dbReference type="CTD" id="6247"/>
<protein>
    <recommendedName>
        <fullName evidence="2">RNA helicase</fullName>
        <ecNumber evidence="2">3.6.4.13</ecNumber>
    </recommendedName>
</protein>
<dbReference type="PANTHER" id="PTHR47959:SF1">
    <property type="entry name" value="ATP-DEPENDENT RNA HELICASE DBPA"/>
    <property type="match status" value="1"/>
</dbReference>
<dbReference type="SMART" id="SM00490">
    <property type="entry name" value="HELICc"/>
    <property type="match status" value="1"/>
</dbReference>
<evidence type="ECO:0000256" key="9">
    <source>
        <dbReference type="ARBA" id="ARBA00043999"/>
    </source>
</evidence>
<dbReference type="GO" id="GO:0005730">
    <property type="term" value="C:nucleolus"/>
    <property type="evidence" value="ECO:0007669"/>
    <property type="project" value="UniProtKB-SubCell"/>
</dbReference>
<evidence type="ECO:0000259" key="16">
    <source>
        <dbReference type="PROSITE" id="PS51194"/>
    </source>
</evidence>
<dbReference type="InParanoid" id="A0A7F5RCZ6"/>
<keyword evidence="18" id="KW-1185">Reference proteome</keyword>
<evidence type="ECO:0000313" key="18">
    <source>
        <dbReference type="Proteomes" id="UP000192223"/>
    </source>
</evidence>
<feature type="domain" description="DEAD-box RNA helicase Q" evidence="17">
    <location>
        <begin position="161"/>
        <end position="189"/>
    </location>
</feature>
<dbReference type="PROSITE" id="PS00039">
    <property type="entry name" value="DEAD_ATP_HELICASE"/>
    <property type="match status" value="1"/>
</dbReference>
<feature type="region of interest" description="Disordered" evidence="14">
    <location>
        <begin position="1"/>
        <end position="49"/>
    </location>
</feature>
<dbReference type="SUPFAM" id="SSF52540">
    <property type="entry name" value="P-loop containing nucleoside triphosphate hydrolases"/>
    <property type="match status" value="2"/>
</dbReference>
<dbReference type="AlphaFoldDB" id="A0A7F5RCZ6"/>
<dbReference type="Pfam" id="PF00270">
    <property type="entry name" value="DEAD"/>
    <property type="match status" value="1"/>
</dbReference>
<dbReference type="GO" id="GO:0006364">
    <property type="term" value="P:rRNA processing"/>
    <property type="evidence" value="ECO:0007669"/>
    <property type="project" value="UniProtKB-ARBA"/>
</dbReference>
<evidence type="ECO:0000256" key="2">
    <source>
        <dbReference type="ARBA" id="ARBA00012552"/>
    </source>
</evidence>
<evidence type="ECO:0000259" key="17">
    <source>
        <dbReference type="PROSITE" id="PS51195"/>
    </source>
</evidence>
<dbReference type="GO" id="GO:0005524">
    <property type="term" value="F:ATP binding"/>
    <property type="evidence" value="ECO:0007669"/>
    <property type="project" value="UniProtKB-KW"/>
</dbReference>
<evidence type="ECO:0000259" key="15">
    <source>
        <dbReference type="PROSITE" id="PS51192"/>
    </source>
</evidence>
<evidence type="ECO:0000256" key="7">
    <source>
        <dbReference type="ARBA" id="ARBA00022840"/>
    </source>
</evidence>